<organism evidence="1 2">
    <name type="scientific">Euplotes crassus</name>
    <dbReference type="NCBI Taxonomy" id="5936"/>
    <lineage>
        <taxon>Eukaryota</taxon>
        <taxon>Sar</taxon>
        <taxon>Alveolata</taxon>
        <taxon>Ciliophora</taxon>
        <taxon>Intramacronucleata</taxon>
        <taxon>Spirotrichea</taxon>
        <taxon>Hypotrichia</taxon>
        <taxon>Euplotida</taxon>
        <taxon>Euplotidae</taxon>
        <taxon>Moneuplotes</taxon>
    </lineage>
</organism>
<dbReference type="AlphaFoldDB" id="A0AAD2D2H1"/>
<evidence type="ECO:0000313" key="2">
    <source>
        <dbReference type="Proteomes" id="UP001295684"/>
    </source>
</evidence>
<proteinExistence type="predicted"/>
<dbReference type="EMBL" id="CAMPGE010019417">
    <property type="protein sequence ID" value="CAI2377751.1"/>
    <property type="molecule type" value="Genomic_DNA"/>
</dbReference>
<protein>
    <submittedName>
        <fullName evidence="1">Uncharacterized protein</fullName>
    </submittedName>
</protein>
<sequence length="1064" mass="123436">MQSSTQEKVISSHFQKSSLEEILSTSFKSVFSSKNLPDTPFPTIYRTVNFYKAQADVENAKKGLLEHFSKNEVQSERYFGICNLPATEGIYGIRALLELLDPKNIITVRKRAMQCMIELSNETADLKFDVTHSIAGGYVLKSDLCKNPESSSEPLLIYSIFKATSSDFDVAYDTFFNYIHEDIKNMTRIDMDFNIFQQLILQFRDQDERVRKKKFILEEILNNKARMHSEIMNSVKNRQLIATELLMRVRDFDNSSTKAYRYATRGGVGDLRYGAAQEEEEKYEYIPVRKVYIFHFVEKKPSSEVNFISFSSSNLCALVEGVFNSLEAAESYASFYMRKQEEVDKKKLSGYLESKYVTVFNDYYSNELIRAIWGIHGMILIESEAIRFQILENIFAILSHPVSQLLHLRSLSKTIEVLIIAHQNYGLPQFKDAILHMFNKFYASINQIIALGFAPEILALRKYLEVLLKNIAGTSGKELEVDMHSLDAFRNMTRLLKTVCCSIATQIVDQDKVTKSSIDIVLNIMKGNSDIQIYTQSEFLAKKSPDKIVDVKSEIDRASKEKRYPSKDMMESVHMQYVVDTYSFESLFFILRDLMMNPLYPNSLAICEYKLQGHNIRFDIYGGVSDVAINETDYNKPYKNKEESTNMFIVGHDEMSDKGIPFPISDYHTLFACSSIDLGLFRKFFKNYECSIPLAEDYEGLKLQTLLSITGYSIFNRYKRLKKQTSSWNLCYDFVFTGMEYDKAIMNFTNLLIKYSVWLHKETDCIVNGFYSDGDPDSPALTLYKIRTNEEANAGADKLFEYFNNRLRLYLIVLTPVENTFKKVKIYFNLHFRIDIDVQITSLLPLATVNDISKVFFTIPEYIMWDKILRSQLGYTPTEFLLEEYKNAYLGFRLQEALKTRILIMILDERIDHLNHYMRLLYSPSEVLFNTSESIKIVYLLLDDYNQNELNRTTTKKLLIQPIHTYFKLVAEEVEITILDHHNIICEGNQVKILNHLSEITKYIPTIEELDFPENLEVLDLCKGKLRSIENDLKVMSSISVLYSSDYLKNVYKINLYDNPLLID</sequence>
<reference evidence="1" key="1">
    <citation type="submission" date="2023-07" db="EMBL/GenBank/DDBJ databases">
        <authorList>
            <consortium name="AG Swart"/>
            <person name="Singh M."/>
            <person name="Singh A."/>
            <person name="Seah K."/>
            <person name="Emmerich C."/>
        </authorList>
    </citation>
    <scope>NUCLEOTIDE SEQUENCE</scope>
    <source>
        <strain evidence="1">DP1</strain>
    </source>
</reference>
<accession>A0AAD2D2H1</accession>
<evidence type="ECO:0000313" key="1">
    <source>
        <dbReference type="EMBL" id="CAI2377751.1"/>
    </source>
</evidence>
<dbReference type="Proteomes" id="UP001295684">
    <property type="component" value="Unassembled WGS sequence"/>
</dbReference>
<name>A0AAD2D2H1_EUPCR</name>
<gene>
    <name evidence="1" type="ORF">ECRASSUSDP1_LOCUS19140</name>
</gene>
<comment type="caution">
    <text evidence="1">The sequence shown here is derived from an EMBL/GenBank/DDBJ whole genome shotgun (WGS) entry which is preliminary data.</text>
</comment>
<keyword evidence="2" id="KW-1185">Reference proteome</keyword>